<evidence type="ECO:0000313" key="3">
    <source>
        <dbReference type="WBParaSite" id="EVEC_0000280301-mRNA-1"/>
    </source>
</evidence>
<reference evidence="3" key="1">
    <citation type="submission" date="2017-02" db="UniProtKB">
        <authorList>
            <consortium name="WormBaseParasite"/>
        </authorList>
    </citation>
    <scope>IDENTIFICATION</scope>
</reference>
<organism evidence="3">
    <name type="scientific">Enterobius vermicularis</name>
    <name type="common">Human pinworm</name>
    <dbReference type="NCBI Taxonomy" id="51028"/>
    <lineage>
        <taxon>Eukaryota</taxon>
        <taxon>Metazoa</taxon>
        <taxon>Ecdysozoa</taxon>
        <taxon>Nematoda</taxon>
        <taxon>Chromadorea</taxon>
        <taxon>Rhabditida</taxon>
        <taxon>Spirurina</taxon>
        <taxon>Oxyuridomorpha</taxon>
        <taxon>Oxyuroidea</taxon>
        <taxon>Oxyuridae</taxon>
        <taxon>Enterobius</taxon>
    </lineage>
</organism>
<reference evidence="1 2" key="2">
    <citation type="submission" date="2018-10" db="EMBL/GenBank/DDBJ databases">
        <authorList>
            <consortium name="Pathogen Informatics"/>
        </authorList>
    </citation>
    <scope>NUCLEOTIDE SEQUENCE [LARGE SCALE GENOMIC DNA]</scope>
</reference>
<evidence type="ECO:0000313" key="1">
    <source>
        <dbReference type="EMBL" id="VDD87368.1"/>
    </source>
</evidence>
<sequence length="91" mass="10304">MSFLVIVLLAIMEPYILRYLLSEMMFHQTSAISKVSEPNKHRALFRTAAAIDHATPRKEMQQFTMVLKTGMQFHGYPKTPHLGGTSRTVGP</sequence>
<protein>
    <submittedName>
        <fullName evidence="3">Secreted protein</fullName>
    </submittedName>
</protein>
<dbReference type="EMBL" id="UXUI01007393">
    <property type="protein sequence ID" value="VDD87368.1"/>
    <property type="molecule type" value="Genomic_DNA"/>
</dbReference>
<keyword evidence="2" id="KW-1185">Reference proteome</keyword>
<accession>A0A0N4UYY0</accession>
<gene>
    <name evidence="1" type="ORF">EVEC_LOCUS2511</name>
</gene>
<dbReference type="Proteomes" id="UP000274131">
    <property type="component" value="Unassembled WGS sequence"/>
</dbReference>
<evidence type="ECO:0000313" key="2">
    <source>
        <dbReference type="Proteomes" id="UP000274131"/>
    </source>
</evidence>
<proteinExistence type="predicted"/>
<dbReference type="WBParaSite" id="EVEC_0000280301-mRNA-1">
    <property type="protein sequence ID" value="EVEC_0000280301-mRNA-1"/>
    <property type="gene ID" value="EVEC_0000280301"/>
</dbReference>
<dbReference type="AlphaFoldDB" id="A0A0N4UYY0"/>
<name>A0A0N4UYY0_ENTVE</name>